<feature type="signal peptide" evidence="1">
    <location>
        <begin position="1"/>
        <end position="20"/>
    </location>
</feature>
<comment type="caution">
    <text evidence="2">The sequence shown here is derived from an EMBL/GenBank/DDBJ whole genome shotgun (WGS) entry which is preliminary data.</text>
</comment>
<proteinExistence type="predicted"/>
<gene>
    <name evidence="2" type="ORF">H2200_011116</name>
</gene>
<keyword evidence="3" id="KW-1185">Reference proteome</keyword>
<evidence type="ECO:0000313" key="3">
    <source>
        <dbReference type="Proteomes" id="UP001172673"/>
    </source>
</evidence>
<accession>A0AA39CDK9</accession>
<dbReference type="Proteomes" id="UP001172673">
    <property type="component" value="Unassembled WGS sequence"/>
</dbReference>
<protein>
    <recommendedName>
        <fullName evidence="4">Apple domain-containing protein</fullName>
    </recommendedName>
</protein>
<evidence type="ECO:0008006" key="4">
    <source>
        <dbReference type="Google" id="ProtNLM"/>
    </source>
</evidence>
<evidence type="ECO:0000313" key="2">
    <source>
        <dbReference type="EMBL" id="KAJ9604282.1"/>
    </source>
</evidence>
<sequence length="394" mass="42286">MKRLIVLATTILSVTQQARSFPRLEERAATTSACKQDNLYNAFTNPAHRAEASTFCSAYISIPLTFTTTTFPGTCTLVTTGYAVATIHPLYLYNLQPLSGSATPITYNTASPSPSPVPGGAQNYGSGYNKRDEERKLDVAASVPTTPTITPSPSLPLQELVRRSSIPPPTWLSTTYPPSRISSACSCISPSAAFTTTVTYNDYTQITVSHALNFATGALNSQFTFQTATCTSYSASPVKTYPAFCAPSLQVNAPQPNAHANWKVTPTFSVASKMDCCDACANVFNCVWWKFDFGTKGNGWSPGQCHYAYYIGKAGDIANEAPAICPNGLTQGIGANYPYPGKEAPNNQPGYNFGPCGNVANLFESSQDFGYPDDYQDCGSLPPPYYTGECENAI</sequence>
<evidence type="ECO:0000256" key="1">
    <source>
        <dbReference type="SAM" id="SignalP"/>
    </source>
</evidence>
<reference evidence="2" key="1">
    <citation type="submission" date="2022-10" db="EMBL/GenBank/DDBJ databases">
        <title>Culturing micro-colonial fungi from biological soil crusts in the Mojave desert and describing Neophaeococcomyces mojavensis, and introducing the new genera and species Taxawa tesnikishii.</title>
        <authorList>
            <person name="Kurbessoian T."/>
            <person name="Stajich J.E."/>
        </authorList>
    </citation>
    <scope>NUCLEOTIDE SEQUENCE</scope>
    <source>
        <strain evidence="2">TK_41</strain>
    </source>
</reference>
<organism evidence="2 3">
    <name type="scientific">Cladophialophora chaetospira</name>
    <dbReference type="NCBI Taxonomy" id="386627"/>
    <lineage>
        <taxon>Eukaryota</taxon>
        <taxon>Fungi</taxon>
        <taxon>Dikarya</taxon>
        <taxon>Ascomycota</taxon>
        <taxon>Pezizomycotina</taxon>
        <taxon>Eurotiomycetes</taxon>
        <taxon>Chaetothyriomycetidae</taxon>
        <taxon>Chaetothyriales</taxon>
        <taxon>Herpotrichiellaceae</taxon>
        <taxon>Cladophialophora</taxon>
    </lineage>
</organism>
<feature type="chain" id="PRO_5041214795" description="Apple domain-containing protein" evidence="1">
    <location>
        <begin position="21"/>
        <end position="394"/>
    </location>
</feature>
<dbReference type="AlphaFoldDB" id="A0AA39CDK9"/>
<name>A0AA39CDK9_9EURO</name>
<keyword evidence="1" id="KW-0732">Signal</keyword>
<dbReference type="EMBL" id="JAPDRK010000019">
    <property type="protein sequence ID" value="KAJ9604282.1"/>
    <property type="molecule type" value="Genomic_DNA"/>
</dbReference>